<keyword evidence="2" id="KW-0645">Protease</keyword>
<dbReference type="GO" id="GO:0004252">
    <property type="term" value="F:serine-type endopeptidase activity"/>
    <property type="evidence" value="ECO:0007669"/>
    <property type="project" value="InterPro"/>
</dbReference>
<dbReference type="InterPro" id="IPR036034">
    <property type="entry name" value="PDZ_sf"/>
</dbReference>
<dbReference type="SUPFAM" id="SSF50494">
    <property type="entry name" value="Trypsin-like serine proteases"/>
    <property type="match status" value="1"/>
</dbReference>
<dbReference type="PANTHER" id="PTHR43343">
    <property type="entry name" value="PEPTIDASE S12"/>
    <property type="match status" value="1"/>
</dbReference>
<dbReference type="EMBL" id="PEWD01000077">
    <property type="protein sequence ID" value="PIU68406.1"/>
    <property type="molecule type" value="Genomic_DNA"/>
</dbReference>
<evidence type="ECO:0000313" key="7">
    <source>
        <dbReference type="Proteomes" id="UP000229916"/>
    </source>
</evidence>
<evidence type="ECO:0000256" key="3">
    <source>
        <dbReference type="ARBA" id="ARBA00022801"/>
    </source>
</evidence>
<feature type="domain" description="PDZ" evidence="5">
    <location>
        <begin position="278"/>
        <end position="358"/>
    </location>
</feature>
<proteinExistence type="inferred from homology"/>
<dbReference type="InterPro" id="IPR043504">
    <property type="entry name" value="Peptidase_S1_PA_chymotrypsin"/>
</dbReference>
<dbReference type="PANTHER" id="PTHR43343:SF3">
    <property type="entry name" value="PROTEASE DO-LIKE 8, CHLOROPLASTIC"/>
    <property type="match status" value="1"/>
</dbReference>
<feature type="transmembrane region" description="Helical" evidence="4">
    <location>
        <begin position="12"/>
        <end position="34"/>
    </location>
</feature>
<accession>A0A2M7ALX9</accession>
<keyword evidence="3" id="KW-0378">Hydrolase</keyword>
<evidence type="ECO:0000313" key="6">
    <source>
        <dbReference type="EMBL" id="PIU68406.1"/>
    </source>
</evidence>
<dbReference type="Gene3D" id="2.30.42.10">
    <property type="match status" value="1"/>
</dbReference>
<evidence type="ECO:0000256" key="2">
    <source>
        <dbReference type="ARBA" id="ARBA00022670"/>
    </source>
</evidence>
<evidence type="ECO:0000256" key="1">
    <source>
        <dbReference type="ARBA" id="ARBA00010541"/>
    </source>
</evidence>
<keyword evidence="4" id="KW-1133">Transmembrane helix</keyword>
<dbReference type="Proteomes" id="UP000229916">
    <property type="component" value="Unassembled WGS sequence"/>
</dbReference>
<dbReference type="InterPro" id="IPR001478">
    <property type="entry name" value="PDZ"/>
</dbReference>
<dbReference type="AlphaFoldDB" id="A0A2M7ALX9"/>
<evidence type="ECO:0000256" key="4">
    <source>
        <dbReference type="SAM" id="Phobius"/>
    </source>
</evidence>
<dbReference type="GO" id="GO:0006508">
    <property type="term" value="P:proteolysis"/>
    <property type="evidence" value="ECO:0007669"/>
    <property type="project" value="UniProtKB-KW"/>
</dbReference>
<name>A0A2M7ALX9_UNCKA</name>
<dbReference type="InterPro" id="IPR001940">
    <property type="entry name" value="Peptidase_S1C"/>
</dbReference>
<comment type="caution">
    <text evidence="6">The sequence shown here is derived from an EMBL/GenBank/DDBJ whole genome shotgun (WGS) entry which is preliminary data.</text>
</comment>
<dbReference type="Pfam" id="PF13365">
    <property type="entry name" value="Trypsin_2"/>
    <property type="match status" value="1"/>
</dbReference>
<protein>
    <recommendedName>
        <fullName evidence="5">PDZ domain-containing protein</fullName>
    </recommendedName>
</protein>
<gene>
    <name evidence="6" type="ORF">COS81_04040</name>
</gene>
<dbReference type="InterPro" id="IPR009003">
    <property type="entry name" value="Peptidase_S1_PA"/>
</dbReference>
<keyword evidence="4" id="KW-0472">Membrane</keyword>
<dbReference type="SMART" id="SM00228">
    <property type="entry name" value="PDZ"/>
    <property type="match status" value="1"/>
</dbReference>
<dbReference type="PRINTS" id="PR00834">
    <property type="entry name" value="PROTEASES2C"/>
</dbReference>
<reference evidence="7" key="1">
    <citation type="submission" date="2017-09" db="EMBL/GenBank/DDBJ databases">
        <title>Depth-based differentiation of microbial function through sediment-hosted aquifers and enrichment of novel symbionts in the deep terrestrial subsurface.</title>
        <authorList>
            <person name="Probst A.J."/>
            <person name="Ladd B."/>
            <person name="Jarett J.K."/>
            <person name="Geller-Mcgrath D.E."/>
            <person name="Sieber C.M.K."/>
            <person name="Emerson J.B."/>
            <person name="Anantharaman K."/>
            <person name="Thomas B.C."/>
            <person name="Malmstrom R."/>
            <person name="Stieglmeier M."/>
            <person name="Klingl A."/>
            <person name="Woyke T."/>
            <person name="Ryan C.M."/>
            <person name="Banfield J.F."/>
        </authorList>
    </citation>
    <scope>NUCLEOTIDE SEQUENCE [LARGE SCALE GENOMIC DNA]</scope>
</reference>
<dbReference type="SUPFAM" id="SSF50156">
    <property type="entry name" value="PDZ domain-like"/>
    <property type="match status" value="1"/>
</dbReference>
<dbReference type="Gene3D" id="2.40.10.10">
    <property type="entry name" value="Trypsin-like serine proteases"/>
    <property type="match status" value="2"/>
</dbReference>
<comment type="similarity">
    <text evidence="1">Belongs to the peptidase S1C family.</text>
</comment>
<evidence type="ECO:0000259" key="5">
    <source>
        <dbReference type="SMART" id="SM00228"/>
    </source>
</evidence>
<keyword evidence="4" id="KW-0812">Transmembrane</keyword>
<dbReference type="Pfam" id="PF13180">
    <property type="entry name" value="PDZ_2"/>
    <property type="match status" value="1"/>
</dbReference>
<organism evidence="6 7">
    <name type="scientific">candidate division WWE3 bacterium CG06_land_8_20_14_3_00_42_16</name>
    <dbReference type="NCBI Taxonomy" id="1975083"/>
    <lineage>
        <taxon>Bacteria</taxon>
        <taxon>Katanobacteria</taxon>
    </lineage>
</organism>
<dbReference type="InterPro" id="IPR051201">
    <property type="entry name" value="Chloro_Bact_Ser_Proteases"/>
</dbReference>
<sequence length="373" mass="39668">MESKNTPFKVGAFFAILILVVGISLTSGFVGSFLGNRFFPKLVSSDNGTVTEITRQKVVDEENATIDVVKQVSPSVVSIVIKKTGFDFFTGPYSQEQGIGTGFIIDKDGIILTNRHVVSDTSADYIVVVNQQNYDVKKIFRDTAHDVAILKIDVSNLTPVELGDSSQLQIGQKVIAIGYALGEFPNTVTTGVVSGLGRSVTASSGTLGTSEVLDNVIQTDAALNPGNSGGPLLDYSGKVIGINVAITSGAQNIGFAIPVSSIKPVVEDFQKYGKIIRAYLGIEYISVSKELAQARNLHEGAFISKVVADSPADKAGIQGSDILYEFGGQAVDDTNTLTKLIGEKKPDDEVKIKIWRNGKTSEVTATLGEAPEE</sequence>